<name>A0A6A6P3D1_9PEZI</name>
<feature type="transmembrane region" description="Helical" evidence="2">
    <location>
        <begin position="50"/>
        <end position="70"/>
    </location>
</feature>
<dbReference type="EMBL" id="MU001677">
    <property type="protein sequence ID" value="KAF2458505.1"/>
    <property type="molecule type" value="Genomic_DNA"/>
</dbReference>
<evidence type="ECO:0000313" key="3">
    <source>
        <dbReference type="EMBL" id="KAF2458505.1"/>
    </source>
</evidence>
<feature type="non-terminal residue" evidence="3">
    <location>
        <position position="1"/>
    </location>
</feature>
<feature type="non-terminal residue" evidence="3">
    <location>
        <position position="471"/>
    </location>
</feature>
<dbReference type="InterPro" id="IPR031563">
    <property type="entry name" value="MOT1/MOT2"/>
</dbReference>
<proteinExistence type="predicted"/>
<dbReference type="PANTHER" id="PTHR31970">
    <property type="match status" value="1"/>
</dbReference>
<dbReference type="AlphaFoldDB" id="A0A6A6P3D1"/>
<feature type="transmembrane region" description="Helical" evidence="2">
    <location>
        <begin position="178"/>
        <end position="196"/>
    </location>
</feature>
<dbReference type="OrthoDB" id="5402974at2759"/>
<dbReference type="Pfam" id="PF16983">
    <property type="entry name" value="MFS_MOT1"/>
    <property type="match status" value="2"/>
</dbReference>
<feature type="transmembrane region" description="Helical" evidence="2">
    <location>
        <begin position="91"/>
        <end position="113"/>
    </location>
</feature>
<evidence type="ECO:0000256" key="1">
    <source>
        <dbReference type="SAM" id="MobiDB-lite"/>
    </source>
</evidence>
<evidence type="ECO:0000313" key="4">
    <source>
        <dbReference type="Proteomes" id="UP000799766"/>
    </source>
</evidence>
<keyword evidence="2" id="KW-0472">Membrane</keyword>
<keyword evidence="4" id="KW-1185">Reference proteome</keyword>
<dbReference type="GO" id="GO:0015098">
    <property type="term" value="F:molybdate ion transmembrane transporter activity"/>
    <property type="evidence" value="ECO:0007669"/>
    <property type="project" value="InterPro"/>
</dbReference>
<protein>
    <recommendedName>
        <fullName evidence="5">Sulfate transporter</fullName>
    </recommendedName>
</protein>
<sequence length="471" mass="49248">RLRALNAHNLRTLREQPLAELSGALGDLGTLLPLLLALALAGTISLPRTLLFTGAANIATGVFFGVPLPVQPMKAIASIALSRSFSPAENAAAGIVVAAAVGVLAITGALGWLGRNVPVPVVKGIQVGAGLSLVLSGGKATLLGGIAWDEPGWHDNYGWAIAAFLLLLTCARRPRAPAALILFLAGLILAIVHLRTSHHHHDHPPHHIPPVLIPSGRTFLHAALTASLGQLPLTVLNSILAVSHLSADLFPHLPCPTPTALGLSVALTNLASNWFAAMPACHGSGGLAAQARFGARSGASVVVLGAAKMALGAVALRWGAAVSDALAHFPRAVLGVMVVAAGVELAKVGESLNAGARDLWEEVEAEAESRGERGGGSADAHGGGGVLVKVKRPREPTGAECRDRWEVMLATVAALLAFRNDAVGFVAGMLWHWGLRVPEWWESSRMGAVRRCWAGWRRRRDEEGERQRLLS</sequence>
<accession>A0A6A6P3D1</accession>
<organism evidence="3 4">
    <name type="scientific">Lineolata rhizophorae</name>
    <dbReference type="NCBI Taxonomy" id="578093"/>
    <lineage>
        <taxon>Eukaryota</taxon>
        <taxon>Fungi</taxon>
        <taxon>Dikarya</taxon>
        <taxon>Ascomycota</taxon>
        <taxon>Pezizomycotina</taxon>
        <taxon>Dothideomycetes</taxon>
        <taxon>Dothideomycetes incertae sedis</taxon>
        <taxon>Lineolatales</taxon>
        <taxon>Lineolataceae</taxon>
        <taxon>Lineolata</taxon>
    </lineage>
</organism>
<evidence type="ECO:0000256" key="2">
    <source>
        <dbReference type="SAM" id="Phobius"/>
    </source>
</evidence>
<feature type="compositionally biased region" description="Gly residues" evidence="1">
    <location>
        <begin position="374"/>
        <end position="385"/>
    </location>
</feature>
<feature type="transmembrane region" description="Helical" evidence="2">
    <location>
        <begin position="156"/>
        <end position="171"/>
    </location>
</feature>
<keyword evidence="2" id="KW-1133">Transmembrane helix</keyword>
<keyword evidence="2" id="KW-0812">Transmembrane</keyword>
<feature type="region of interest" description="Disordered" evidence="1">
    <location>
        <begin position="365"/>
        <end position="385"/>
    </location>
</feature>
<dbReference type="Proteomes" id="UP000799766">
    <property type="component" value="Unassembled WGS sequence"/>
</dbReference>
<feature type="transmembrane region" description="Helical" evidence="2">
    <location>
        <begin position="21"/>
        <end position="44"/>
    </location>
</feature>
<reference evidence="3" key="1">
    <citation type="journal article" date="2020" name="Stud. Mycol.">
        <title>101 Dothideomycetes genomes: a test case for predicting lifestyles and emergence of pathogens.</title>
        <authorList>
            <person name="Haridas S."/>
            <person name="Albert R."/>
            <person name="Binder M."/>
            <person name="Bloem J."/>
            <person name="Labutti K."/>
            <person name="Salamov A."/>
            <person name="Andreopoulos B."/>
            <person name="Baker S."/>
            <person name="Barry K."/>
            <person name="Bills G."/>
            <person name="Bluhm B."/>
            <person name="Cannon C."/>
            <person name="Castanera R."/>
            <person name="Culley D."/>
            <person name="Daum C."/>
            <person name="Ezra D."/>
            <person name="Gonzalez J."/>
            <person name="Henrissat B."/>
            <person name="Kuo A."/>
            <person name="Liang C."/>
            <person name="Lipzen A."/>
            <person name="Lutzoni F."/>
            <person name="Magnuson J."/>
            <person name="Mondo S."/>
            <person name="Nolan M."/>
            <person name="Ohm R."/>
            <person name="Pangilinan J."/>
            <person name="Park H.-J."/>
            <person name="Ramirez L."/>
            <person name="Alfaro M."/>
            <person name="Sun H."/>
            <person name="Tritt A."/>
            <person name="Yoshinaga Y."/>
            <person name="Zwiers L.-H."/>
            <person name="Turgeon B."/>
            <person name="Goodwin S."/>
            <person name="Spatafora J."/>
            <person name="Crous P."/>
            <person name="Grigoriev I."/>
        </authorList>
    </citation>
    <scope>NUCLEOTIDE SEQUENCE</scope>
    <source>
        <strain evidence="3">ATCC 16933</strain>
    </source>
</reference>
<gene>
    <name evidence="3" type="ORF">BDY21DRAFT_271338</name>
</gene>
<dbReference type="PANTHER" id="PTHR31970:SF9">
    <property type="entry name" value="MOLYBDATE TRANSPORTER 2"/>
    <property type="match status" value="1"/>
</dbReference>
<evidence type="ECO:0008006" key="5">
    <source>
        <dbReference type="Google" id="ProtNLM"/>
    </source>
</evidence>